<dbReference type="PRINTS" id="PR00237">
    <property type="entry name" value="GPCRRHODOPSN"/>
</dbReference>
<dbReference type="Proteomes" id="UP001163046">
    <property type="component" value="Unassembled WGS sequence"/>
</dbReference>
<keyword evidence="12" id="KW-1185">Reference proteome</keyword>
<evidence type="ECO:0000313" key="11">
    <source>
        <dbReference type="EMBL" id="KAJ7378865.1"/>
    </source>
</evidence>
<dbReference type="GO" id="GO:0005886">
    <property type="term" value="C:plasma membrane"/>
    <property type="evidence" value="ECO:0007669"/>
    <property type="project" value="TreeGrafter"/>
</dbReference>
<comment type="similarity">
    <text evidence="8">Belongs to the G-protein coupled receptor 1 family.</text>
</comment>
<accession>A0A9W9ZCK9</accession>
<dbReference type="EMBL" id="MU826362">
    <property type="protein sequence ID" value="KAJ7378865.1"/>
    <property type="molecule type" value="Genomic_DNA"/>
</dbReference>
<dbReference type="CDD" id="cd00637">
    <property type="entry name" value="7tm_classA_rhodopsin-like"/>
    <property type="match status" value="1"/>
</dbReference>
<dbReference type="Gene3D" id="1.20.1070.10">
    <property type="entry name" value="Rhodopsin 7-helix transmembrane proteins"/>
    <property type="match status" value="1"/>
</dbReference>
<feature type="transmembrane region" description="Helical" evidence="9">
    <location>
        <begin position="36"/>
        <end position="58"/>
    </location>
</feature>
<dbReference type="PANTHER" id="PTHR45695">
    <property type="entry name" value="LEUCOKININ RECEPTOR-RELATED"/>
    <property type="match status" value="1"/>
</dbReference>
<evidence type="ECO:0000256" key="4">
    <source>
        <dbReference type="ARBA" id="ARBA00023040"/>
    </source>
</evidence>
<evidence type="ECO:0000256" key="5">
    <source>
        <dbReference type="ARBA" id="ARBA00023136"/>
    </source>
</evidence>
<dbReference type="OrthoDB" id="5964702at2759"/>
<keyword evidence="2 8" id="KW-0812">Transmembrane</keyword>
<evidence type="ECO:0000256" key="1">
    <source>
        <dbReference type="ARBA" id="ARBA00004141"/>
    </source>
</evidence>
<evidence type="ECO:0000256" key="2">
    <source>
        <dbReference type="ARBA" id="ARBA00022692"/>
    </source>
</evidence>
<evidence type="ECO:0000256" key="8">
    <source>
        <dbReference type="RuleBase" id="RU000688"/>
    </source>
</evidence>
<evidence type="ECO:0000256" key="6">
    <source>
        <dbReference type="ARBA" id="ARBA00023170"/>
    </source>
</evidence>
<reference evidence="11" key="1">
    <citation type="submission" date="2023-01" db="EMBL/GenBank/DDBJ databases">
        <title>Genome assembly of the deep-sea coral Lophelia pertusa.</title>
        <authorList>
            <person name="Herrera S."/>
            <person name="Cordes E."/>
        </authorList>
    </citation>
    <scope>NUCLEOTIDE SEQUENCE</scope>
    <source>
        <strain evidence="11">USNM1676648</strain>
        <tissue evidence="11">Polyp</tissue>
    </source>
</reference>
<keyword evidence="6 8" id="KW-0675">Receptor</keyword>
<feature type="transmembrane region" description="Helical" evidence="9">
    <location>
        <begin position="78"/>
        <end position="98"/>
    </location>
</feature>
<sequence>MNVLFYCALITAALLGNVLVLFVVKKNRHMHTTTNFLLANLAAAGVWTALWSIPFVAFNSFTHENGKVGDFLCKFVSMNNMSGLSILVSVCTMTLLAVERYYALLKPMNTQLRLKKGDVWQYVAGFWLFAALLNMPTILYAEYDETQEQCVYIWNKSTYAVVIVFFTALAACTVR</sequence>
<keyword evidence="7 8" id="KW-0807">Transducer</keyword>
<protein>
    <recommendedName>
        <fullName evidence="10">G-protein coupled receptors family 1 profile domain-containing protein</fullName>
    </recommendedName>
</protein>
<dbReference type="PANTHER" id="PTHR45695:SF9">
    <property type="entry name" value="LEUCOKININ RECEPTOR"/>
    <property type="match status" value="1"/>
</dbReference>
<dbReference type="AlphaFoldDB" id="A0A9W9ZCK9"/>
<feature type="domain" description="G-protein coupled receptors family 1 profile" evidence="10">
    <location>
        <begin position="16"/>
        <end position="175"/>
    </location>
</feature>
<evidence type="ECO:0000259" key="10">
    <source>
        <dbReference type="PROSITE" id="PS50262"/>
    </source>
</evidence>
<dbReference type="SUPFAM" id="SSF81321">
    <property type="entry name" value="Family A G protein-coupled receptor-like"/>
    <property type="match status" value="1"/>
</dbReference>
<evidence type="ECO:0000256" key="3">
    <source>
        <dbReference type="ARBA" id="ARBA00022989"/>
    </source>
</evidence>
<gene>
    <name evidence="11" type="ORF">OS493_020467</name>
</gene>
<dbReference type="Pfam" id="PF00001">
    <property type="entry name" value="7tm_1"/>
    <property type="match status" value="1"/>
</dbReference>
<evidence type="ECO:0000256" key="7">
    <source>
        <dbReference type="ARBA" id="ARBA00023224"/>
    </source>
</evidence>
<dbReference type="InterPro" id="IPR017452">
    <property type="entry name" value="GPCR_Rhodpsn_7TM"/>
</dbReference>
<name>A0A9W9ZCK9_9CNID</name>
<feature type="transmembrane region" description="Helical" evidence="9">
    <location>
        <begin position="6"/>
        <end position="24"/>
    </location>
</feature>
<keyword evidence="5 9" id="KW-0472">Membrane</keyword>
<comment type="caution">
    <text evidence="11">The sequence shown here is derived from an EMBL/GenBank/DDBJ whole genome shotgun (WGS) entry which is preliminary data.</text>
</comment>
<dbReference type="PROSITE" id="PS00237">
    <property type="entry name" value="G_PROTEIN_RECEP_F1_1"/>
    <property type="match status" value="1"/>
</dbReference>
<dbReference type="InterPro" id="IPR000276">
    <property type="entry name" value="GPCR_Rhodpsn"/>
</dbReference>
<dbReference type="GO" id="GO:0004930">
    <property type="term" value="F:G protein-coupled receptor activity"/>
    <property type="evidence" value="ECO:0007669"/>
    <property type="project" value="UniProtKB-KW"/>
</dbReference>
<comment type="subcellular location">
    <subcellularLocation>
        <location evidence="1">Membrane</location>
        <topology evidence="1">Multi-pass membrane protein</topology>
    </subcellularLocation>
</comment>
<keyword evidence="4 8" id="KW-0297">G-protein coupled receptor</keyword>
<dbReference type="PROSITE" id="PS50262">
    <property type="entry name" value="G_PROTEIN_RECEP_F1_2"/>
    <property type="match status" value="1"/>
</dbReference>
<evidence type="ECO:0000256" key="9">
    <source>
        <dbReference type="SAM" id="Phobius"/>
    </source>
</evidence>
<organism evidence="11 12">
    <name type="scientific">Desmophyllum pertusum</name>
    <dbReference type="NCBI Taxonomy" id="174260"/>
    <lineage>
        <taxon>Eukaryota</taxon>
        <taxon>Metazoa</taxon>
        <taxon>Cnidaria</taxon>
        <taxon>Anthozoa</taxon>
        <taxon>Hexacorallia</taxon>
        <taxon>Scleractinia</taxon>
        <taxon>Caryophylliina</taxon>
        <taxon>Caryophylliidae</taxon>
        <taxon>Desmophyllum</taxon>
    </lineage>
</organism>
<proteinExistence type="inferred from homology"/>
<keyword evidence="3 9" id="KW-1133">Transmembrane helix</keyword>
<feature type="transmembrane region" description="Helical" evidence="9">
    <location>
        <begin position="119"/>
        <end position="141"/>
    </location>
</feature>
<feature type="transmembrane region" description="Helical" evidence="9">
    <location>
        <begin position="153"/>
        <end position="174"/>
    </location>
</feature>
<evidence type="ECO:0000313" key="12">
    <source>
        <dbReference type="Proteomes" id="UP001163046"/>
    </source>
</evidence>